<dbReference type="Pfam" id="PF00534">
    <property type="entry name" value="Glycos_transf_1"/>
    <property type="match status" value="1"/>
</dbReference>
<name>A0ABX5PWI0_9FLAO</name>
<evidence type="ECO:0000313" key="2">
    <source>
        <dbReference type="EMBL" id="PZX39043.1"/>
    </source>
</evidence>
<dbReference type="PANTHER" id="PTHR45947">
    <property type="entry name" value="SULFOQUINOVOSYL TRANSFERASE SQD2"/>
    <property type="match status" value="1"/>
</dbReference>
<gene>
    <name evidence="2" type="ORF">LX97_02409</name>
</gene>
<dbReference type="SUPFAM" id="SSF53756">
    <property type="entry name" value="UDP-Glycosyltransferase/glycogen phosphorylase"/>
    <property type="match status" value="1"/>
</dbReference>
<dbReference type="Gene3D" id="3.40.50.2000">
    <property type="entry name" value="Glycogen Phosphorylase B"/>
    <property type="match status" value="2"/>
</dbReference>
<dbReference type="InterPro" id="IPR050194">
    <property type="entry name" value="Glycosyltransferase_grp1"/>
</dbReference>
<dbReference type="CDD" id="cd03801">
    <property type="entry name" value="GT4_PimA-like"/>
    <property type="match status" value="1"/>
</dbReference>
<proteinExistence type="predicted"/>
<dbReference type="EMBL" id="QKZR01000004">
    <property type="protein sequence ID" value="PZX39043.1"/>
    <property type="molecule type" value="Genomic_DNA"/>
</dbReference>
<accession>A0ABX5PWI0</accession>
<protein>
    <submittedName>
        <fullName evidence="2">Glycosyltransferase involved in cell wall biosynthesis</fullName>
    </submittedName>
</protein>
<comment type="caution">
    <text evidence="2">The sequence shown here is derived from an EMBL/GenBank/DDBJ whole genome shotgun (WGS) entry which is preliminary data.</text>
</comment>
<evidence type="ECO:0000313" key="3">
    <source>
        <dbReference type="Proteomes" id="UP000248584"/>
    </source>
</evidence>
<organism evidence="2 3">
    <name type="scientific">Nonlabens dokdonensis</name>
    <dbReference type="NCBI Taxonomy" id="328515"/>
    <lineage>
        <taxon>Bacteria</taxon>
        <taxon>Pseudomonadati</taxon>
        <taxon>Bacteroidota</taxon>
        <taxon>Flavobacteriia</taxon>
        <taxon>Flavobacteriales</taxon>
        <taxon>Flavobacteriaceae</taxon>
        <taxon>Nonlabens</taxon>
    </lineage>
</organism>
<dbReference type="InterPro" id="IPR001296">
    <property type="entry name" value="Glyco_trans_1"/>
</dbReference>
<dbReference type="RefSeq" id="WP_015360714.1">
    <property type="nucleotide sequence ID" value="NZ_QKZR01000004.1"/>
</dbReference>
<sequence length="337" mass="38706">MKNILYIGNKLASQGRTATTIDTLGPLLQKEGFNLRYASSIKNISRRMLHMMRMTYVNRNWAHVMLIDTYSTKNFWYAITISRICRSLKIKYIPILHGGDLPKRIIKNPKALNAYLKNAYQVVSPSDYLISAFAKAGYHNLTKINNFIELENYPYQRREIKTPKLLWVRSFAQIYNPEMAIKVFKLIKEKYPEATLTMVGPEKDGSLEKCKMLAEILQLQIDFTGLLSKSQWIELSKNHNIFINTTRFDNLPVSLIEAMALGLPVVSTDVGGISYLIENDKNGKLIPDNNVSEMVTAINDLIEQPSHYQQITNNARETATFYSWSLVRQQWNGLLQS</sequence>
<keyword evidence="3" id="KW-1185">Reference proteome</keyword>
<evidence type="ECO:0000259" key="1">
    <source>
        <dbReference type="Pfam" id="PF00534"/>
    </source>
</evidence>
<dbReference type="PANTHER" id="PTHR45947:SF3">
    <property type="entry name" value="SULFOQUINOVOSYL TRANSFERASE SQD2"/>
    <property type="match status" value="1"/>
</dbReference>
<dbReference type="Proteomes" id="UP000248584">
    <property type="component" value="Unassembled WGS sequence"/>
</dbReference>
<reference evidence="2 3" key="1">
    <citation type="submission" date="2018-06" db="EMBL/GenBank/DDBJ databases">
        <title>Genomic Encyclopedia of Archaeal and Bacterial Type Strains, Phase II (KMG-II): from individual species to whole genera.</title>
        <authorList>
            <person name="Goeker M."/>
        </authorList>
    </citation>
    <scope>NUCLEOTIDE SEQUENCE [LARGE SCALE GENOMIC DNA]</scope>
    <source>
        <strain evidence="2 3">DSM 17205</strain>
    </source>
</reference>
<feature type="domain" description="Glycosyl transferase family 1" evidence="1">
    <location>
        <begin position="161"/>
        <end position="317"/>
    </location>
</feature>